<evidence type="ECO:0000256" key="1">
    <source>
        <dbReference type="SAM" id="Phobius"/>
    </source>
</evidence>
<keyword evidence="1" id="KW-0812">Transmembrane</keyword>
<reference evidence="2 3" key="1">
    <citation type="submission" date="2020-10" db="EMBL/GenBank/DDBJ databases">
        <title>Complete genome sequence of Corynebacterium jeddahense DSM 45997, type strain of Corynebacterium jeddahense.</title>
        <authorList>
            <person name="Busche T."/>
            <person name="Kalinowski J."/>
            <person name="Ruckert C."/>
        </authorList>
    </citation>
    <scope>NUCLEOTIDE SEQUENCE [LARGE SCALE GENOMIC DNA]</scope>
    <source>
        <strain evidence="2 3">DSM 45997</strain>
    </source>
</reference>
<keyword evidence="1" id="KW-0472">Membrane</keyword>
<evidence type="ECO:0000313" key="3">
    <source>
        <dbReference type="Proteomes" id="UP001218071"/>
    </source>
</evidence>
<proteinExistence type="predicted"/>
<keyword evidence="3" id="KW-1185">Reference proteome</keyword>
<name>A0ABY7UPC3_9CORY</name>
<dbReference type="EMBL" id="CP063194">
    <property type="protein sequence ID" value="WCZ39509.1"/>
    <property type="molecule type" value="Genomic_DNA"/>
</dbReference>
<keyword evidence="1" id="KW-1133">Transmembrane helix</keyword>
<feature type="transmembrane region" description="Helical" evidence="1">
    <location>
        <begin position="107"/>
        <end position="124"/>
    </location>
</feature>
<evidence type="ECO:0000313" key="2">
    <source>
        <dbReference type="EMBL" id="WCZ39509.1"/>
    </source>
</evidence>
<sequence length="154" mass="16918">MLANMESNAPQPNTPHTQISQEEARAALEQIDGIEHDTQRKHIPTLVYAILGTSFGITIAGTIIGWKYWWVLFLLIVVACIALAIWDSNRNVRPSMKQPIQEDPQTNWAAALAPLIVMPLTWLVPEGSVVGGIIAGVVTAVVFTAVMVYSEKNR</sequence>
<feature type="transmembrane region" description="Helical" evidence="1">
    <location>
        <begin position="69"/>
        <end position="86"/>
    </location>
</feature>
<feature type="transmembrane region" description="Helical" evidence="1">
    <location>
        <begin position="45"/>
        <end position="63"/>
    </location>
</feature>
<gene>
    <name evidence="2" type="ORF">CJEDD_09625</name>
</gene>
<feature type="transmembrane region" description="Helical" evidence="1">
    <location>
        <begin position="130"/>
        <end position="149"/>
    </location>
</feature>
<dbReference type="Proteomes" id="UP001218071">
    <property type="component" value="Chromosome"/>
</dbReference>
<protein>
    <submittedName>
        <fullName evidence="2">Uncharacterized protein</fullName>
    </submittedName>
</protein>
<accession>A0ABY7UPC3</accession>
<organism evidence="2 3">
    <name type="scientific">Corynebacterium jeddahense</name>
    <dbReference type="NCBI Taxonomy" id="1414719"/>
    <lineage>
        <taxon>Bacteria</taxon>
        <taxon>Bacillati</taxon>
        <taxon>Actinomycetota</taxon>
        <taxon>Actinomycetes</taxon>
        <taxon>Mycobacteriales</taxon>
        <taxon>Corynebacteriaceae</taxon>
        <taxon>Corynebacterium</taxon>
    </lineage>
</organism>